<gene>
    <name evidence="6" type="ORF">NYR99_11765</name>
</gene>
<feature type="DNA-binding region" description="H-T-H motif" evidence="4">
    <location>
        <begin position="78"/>
        <end position="97"/>
    </location>
</feature>
<keyword evidence="1" id="KW-0805">Transcription regulation</keyword>
<evidence type="ECO:0000256" key="1">
    <source>
        <dbReference type="ARBA" id="ARBA00023015"/>
    </source>
</evidence>
<organism evidence="6 7">
    <name type="scientific">Xanthomonas dyei</name>
    <dbReference type="NCBI Taxonomy" id="743699"/>
    <lineage>
        <taxon>Bacteria</taxon>
        <taxon>Pseudomonadati</taxon>
        <taxon>Pseudomonadota</taxon>
        <taxon>Gammaproteobacteria</taxon>
        <taxon>Lysobacterales</taxon>
        <taxon>Lysobacteraceae</taxon>
        <taxon>Xanthomonas</taxon>
    </lineage>
</organism>
<keyword evidence="7" id="KW-1185">Reference proteome</keyword>
<name>A0ABZ0D2S2_9XANT</name>
<proteinExistence type="predicted"/>
<evidence type="ECO:0000256" key="3">
    <source>
        <dbReference type="ARBA" id="ARBA00023163"/>
    </source>
</evidence>
<dbReference type="Pfam" id="PF17940">
    <property type="entry name" value="TetR_C_31"/>
    <property type="match status" value="1"/>
</dbReference>
<keyword evidence="3" id="KW-0804">Transcription</keyword>
<dbReference type="Pfam" id="PF00440">
    <property type="entry name" value="TetR_N"/>
    <property type="match status" value="1"/>
</dbReference>
<feature type="domain" description="HTH tetR-type" evidence="5">
    <location>
        <begin position="55"/>
        <end position="115"/>
    </location>
</feature>
<dbReference type="GeneID" id="95584561"/>
<dbReference type="RefSeq" id="WP_244907852.1">
    <property type="nucleotide sequence ID" value="NZ_CP103837.1"/>
</dbReference>
<dbReference type="Proteomes" id="UP001304534">
    <property type="component" value="Chromosome"/>
</dbReference>
<evidence type="ECO:0000313" key="7">
    <source>
        <dbReference type="Proteomes" id="UP001304534"/>
    </source>
</evidence>
<dbReference type="Gene3D" id="1.10.357.10">
    <property type="entry name" value="Tetracycline Repressor, domain 2"/>
    <property type="match status" value="1"/>
</dbReference>
<evidence type="ECO:0000259" key="5">
    <source>
        <dbReference type="PROSITE" id="PS50977"/>
    </source>
</evidence>
<protein>
    <submittedName>
        <fullName evidence="6">TetR family transcriptional regulator</fullName>
    </submittedName>
</protein>
<sequence>MTKKQCSPVPSCGQRKASCVNLYICTNWQVNSGLPSLWSIHGQRQMSGRTWQQDPHRKEHIEQATLQVVVDHGVAGTTFRKVAEHAQVPLSATTYYFGSMHELLIAAFTRFSQEVSKNFAAEIRAAKNRDQACDAVVNIIFADSTASPRILLLSYELYAFARRHPEMTAIMEQWMARSRAALELHFSKPAASAIDALIEGMTIHRSVVRMTKKSVRNAVGQLALL</sequence>
<dbReference type="PANTHER" id="PTHR47506:SF6">
    <property type="entry name" value="HTH-TYPE TRANSCRIPTIONAL REPRESSOR NEMR"/>
    <property type="match status" value="1"/>
</dbReference>
<evidence type="ECO:0000256" key="4">
    <source>
        <dbReference type="PROSITE-ProRule" id="PRU00335"/>
    </source>
</evidence>
<dbReference type="InterPro" id="IPR009057">
    <property type="entry name" value="Homeodomain-like_sf"/>
</dbReference>
<dbReference type="PANTHER" id="PTHR47506">
    <property type="entry name" value="TRANSCRIPTIONAL REGULATORY PROTEIN"/>
    <property type="match status" value="1"/>
</dbReference>
<dbReference type="PROSITE" id="PS50977">
    <property type="entry name" value="HTH_TETR_2"/>
    <property type="match status" value="1"/>
</dbReference>
<keyword evidence="2 4" id="KW-0238">DNA-binding</keyword>
<evidence type="ECO:0000256" key="2">
    <source>
        <dbReference type="ARBA" id="ARBA00023125"/>
    </source>
</evidence>
<dbReference type="EMBL" id="CP103840">
    <property type="protein sequence ID" value="WOB24505.1"/>
    <property type="molecule type" value="Genomic_DNA"/>
</dbReference>
<dbReference type="InterPro" id="IPR041583">
    <property type="entry name" value="TetR_C_31"/>
</dbReference>
<reference evidence="6 7" key="1">
    <citation type="submission" date="2022-08" db="EMBL/GenBank/DDBJ databases">
        <title>Whole genome sequencing-based tracing of a 2022 introduction and outbreak of Xanthomonas hortorum pv. pelargonii.</title>
        <authorList>
            <person name="Iruegas-Bocardo F."/>
            <person name="Weisberg A.K."/>
            <person name="Riutta E.R."/>
            <person name="Kilday K."/>
            <person name="Bonkowski J.C."/>
            <person name="Creswell T."/>
            <person name="Daughtrey M.L."/>
            <person name="Rane K."/>
            <person name="Grunwald N.J."/>
            <person name="Chang J.H."/>
            <person name="Putnam M.L."/>
        </authorList>
    </citation>
    <scope>NUCLEOTIDE SEQUENCE [LARGE SCALE GENOMIC DNA]</scope>
    <source>
        <strain evidence="6 7">22-325</strain>
    </source>
</reference>
<dbReference type="SUPFAM" id="SSF46689">
    <property type="entry name" value="Homeodomain-like"/>
    <property type="match status" value="1"/>
</dbReference>
<evidence type="ECO:0000313" key="6">
    <source>
        <dbReference type="EMBL" id="WOB24505.1"/>
    </source>
</evidence>
<dbReference type="InterPro" id="IPR001647">
    <property type="entry name" value="HTH_TetR"/>
</dbReference>
<accession>A0ABZ0D2S2</accession>